<feature type="transmembrane region" description="Helical" evidence="7">
    <location>
        <begin position="68"/>
        <end position="94"/>
    </location>
</feature>
<protein>
    <recommendedName>
        <fullName evidence="8">Rhodopsin domain-containing protein</fullName>
    </recommendedName>
</protein>
<feature type="transmembrane region" description="Helical" evidence="7">
    <location>
        <begin position="192"/>
        <end position="213"/>
    </location>
</feature>
<keyword evidence="2 7" id="KW-0812">Transmembrane</keyword>
<dbReference type="InterPro" id="IPR049326">
    <property type="entry name" value="Rhodopsin_dom_fungi"/>
</dbReference>
<evidence type="ECO:0000256" key="6">
    <source>
        <dbReference type="SAM" id="MobiDB-lite"/>
    </source>
</evidence>
<keyword evidence="10" id="KW-1185">Reference proteome</keyword>
<feature type="domain" description="Rhodopsin" evidence="8">
    <location>
        <begin position="46"/>
        <end position="287"/>
    </location>
</feature>
<feature type="transmembrane region" description="Helical" evidence="7">
    <location>
        <begin position="225"/>
        <end position="244"/>
    </location>
</feature>
<organism evidence="9 10">
    <name type="scientific">Apiospora rasikravindrae</name>
    <dbReference type="NCBI Taxonomy" id="990691"/>
    <lineage>
        <taxon>Eukaryota</taxon>
        <taxon>Fungi</taxon>
        <taxon>Dikarya</taxon>
        <taxon>Ascomycota</taxon>
        <taxon>Pezizomycotina</taxon>
        <taxon>Sordariomycetes</taxon>
        <taxon>Xylariomycetidae</taxon>
        <taxon>Amphisphaeriales</taxon>
        <taxon>Apiosporaceae</taxon>
        <taxon>Apiospora</taxon>
    </lineage>
</organism>
<feature type="transmembrane region" description="Helical" evidence="7">
    <location>
        <begin position="264"/>
        <end position="282"/>
    </location>
</feature>
<keyword evidence="4 7" id="KW-0472">Membrane</keyword>
<comment type="caution">
    <text evidence="9">The sequence shown here is derived from an EMBL/GenBank/DDBJ whole genome shotgun (WGS) entry which is preliminary data.</text>
</comment>
<evidence type="ECO:0000256" key="4">
    <source>
        <dbReference type="ARBA" id="ARBA00023136"/>
    </source>
</evidence>
<feature type="non-terminal residue" evidence="9">
    <location>
        <position position="368"/>
    </location>
</feature>
<evidence type="ECO:0000256" key="7">
    <source>
        <dbReference type="SAM" id="Phobius"/>
    </source>
</evidence>
<evidence type="ECO:0000256" key="1">
    <source>
        <dbReference type="ARBA" id="ARBA00004141"/>
    </source>
</evidence>
<reference evidence="9 10" key="1">
    <citation type="submission" date="2023-01" db="EMBL/GenBank/DDBJ databases">
        <title>Analysis of 21 Apiospora genomes using comparative genomics revels a genus with tremendous synthesis potential of carbohydrate active enzymes and secondary metabolites.</title>
        <authorList>
            <person name="Sorensen T."/>
        </authorList>
    </citation>
    <scope>NUCLEOTIDE SEQUENCE [LARGE SCALE GENOMIC DNA]</scope>
    <source>
        <strain evidence="9 10">CBS 33761</strain>
    </source>
</reference>
<keyword evidence="3 7" id="KW-1133">Transmembrane helix</keyword>
<feature type="region of interest" description="Disordered" evidence="6">
    <location>
        <begin position="301"/>
        <end position="325"/>
    </location>
</feature>
<sequence length="368" mass="41071">MATAMPTQDQLKALPPEYMAEYVGYRLTKSTIAVLVLIHVVYALFIISRGFCSERNHWDTWTLYPLSYLWSVSMCITCLLMVQIGGCGRHISYWMLNDPPTIVTFLKLQTTGELLYMAGVTSPKVCILLLYLRIFTNRRVRIATWVVLGVVVGNFICTGMIATFTICQPFAFKWDKTIPGGHCADLMAAYKYISIPNILTDVAIAVLPFSTLWNLQINKTRKFGIFLTFLAGSLGLVTALVRFIEFYITPLETDLTYLGTETMIYTMVEPCAYFICSCLPGTRPLVRYIYRNTGIDTAFSRRRTKDSSDSGQEAGGNIPLGSPVANHRVSISTTKATGACSSADNSKTGFIRLDESFDVQSTSKPKDR</sequence>
<comment type="similarity">
    <text evidence="5">Belongs to the SAT4 family.</text>
</comment>
<evidence type="ECO:0000313" key="10">
    <source>
        <dbReference type="Proteomes" id="UP001444661"/>
    </source>
</evidence>
<dbReference type="PANTHER" id="PTHR33048">
    <property type="entry name" value="PTH11-LIKE INTEGRAL MEMBRANE PROTEIN (AFU_ORTHOLOGUE AFUA_5G11245)"/>
    <property type="match status" value="1"/>
</dbReference>
<evidence type="ECO:0000256" key="5">
    <source>
        <dbReference type="ARBA" id="ARBA00038359"/>
    </source>
</evidence>
<proteinExistence type="inferred from homology"/>
<accession>A0ABR1S0J0</accession>
<evidence type="ECO:0000256" key="3">
    <source>
        <dbReference type="ARBA" id="ARBA00022989"/>
    </source>
</evidence>
<evidence type="ECO:0000256" key="2">
    <source>
        <dbReference type="ARBA" id="ARBA00022692"/>
    </source>
</evidence>
<feature type="transmembrane region" description="Helical" evidence="7">
    <location>
        <begin position="27"/>
        <end position="47"/>
    </location>
</feature>
<comment type="subcellular location">
    <subcellularLocation>
        <location evidence="1">Membrane</location>
        <topology evidence="1">Multi-pass membrane protein</topology>
    </subcellularLocation>
</comment>
<evidence type="ECO:0000313" key="9">
    <source>
        <dbReference type="EMBL" id="KAK8023699.1"/>
    </source>
</evidence>
<dbReference type="PANTHER" id="PTHR33048:SF156">
    <property type="entry name" value="INTEGRAL MEMBRANE PROTEIN"/>
    <property type="match status" value="1"/>
</dbReference>
<feature type="transmembrane region" description="Helical" evidence="7">
    <location>
        <begin position="114"/>
        <end position="132"/>
    </location>
</feature>
<dbReference type="Pfam" id="PF20684">
    <property type="entry name" value="Fung_rhodopsin"/>
    <property type="match status" value="1"/>
</dbReference>
<dbReference type="InterPro" id="IPR052337">
    <property type="entry name" value="SAT4-like"/>
</dbReference>
<evidence type="ECO:0000259" key="8">
    <source>
        <dbReference type="Pfam" id="PF20684"/>
    </source>
</evidence>
<feature type="transmembrane region" description="Helical" evidence="7">
    <location>
        <begin position="144"/>
        <end position="172"/>
    </location>
</feature>
<gene>
    <name evidence="9" type="ORF">PG993_011765</name>
</gene>
<dbReference type="Proteomes" id="UP001444661">
    <property type="component" value="Unassembled WGS sequence"/>
</dbReference>
<dbReference type="EMBL" id="JAQQWK010000011">
    <property type="protein sequence ID" value="KAK8023699.1"/>
    <property type="molecule type" value="Genomic_DNA"/>
</dbReference>
<name>A0ABR1S0J0_9PEZI</name>